<protein>
    <submittedName>
        <fullName evidence="1">Uncharacterized protein</fullName>
    </submittedName>
</protein>
<accession>X1RNT7</accession>
<organism evidence="1">
    <name type="scientific">marine sediment metagenome</name>
    <dbReference type="NCBI Taxonomy" id="412755"/>
    <lineage>
        <taxon>unclassified sequences</taxon>
        <taxon>metagenomes</taxon>
        <taxon>ecological metagenomes</taxon>
    </lineage>
</organism>
<name>X1RNT7_9ZZZZ</name>
<dbReference type="AlphaFoldDB" id="X1RNT7"/>
<comment type="caution">
    <text evidence="1">The sequence shown here is derived from an EMBL/GenBank/DDBJ whole genome shotgun (WGS) entry which is preliminary data.</text>
</comment>
<evidence type="ECO:0000313" key="1">
    <source>
        <dbReference type="EMBL" id="GAI68631.1"/>
    </source>
</evidence>
<sequence>MSWEGLNKLSGVVNRIMKEFFPGSRVLAYIHTVGDQDLSKFNPHINVHIFEPKKNGGRLKLAPEKLIAISDRVARGLRRLGCSGVHGRGEDKPGVTVNYEYSYAKEIKQVMFKIEYMTRPLGPEHLEAWRQDTDGQR</sequence>
<gene>
    <name evidence="1" type="ORF">S12H4_09002</name>
</gene>
<reference evidence="1" key="1">
    <citation type="journal article" date="2014" name="Front. Microbiol.">
        <title>High frequency of phylogenetically diverse reductive dehalogenase-homologous genes in deep subseafloor sedimentary metagenomes.</title>
        <authorList>
            <person name="Kawai M."/>
            <person name="Futagami T."/>
            <person name="Toyoda A."/>
            <person name="Takaki Y."/>
            <person name="Nishi S."/>
            <person name="Hori S."/>
            <person name="Arai W."/>
            <person name="Tsubouchi T."/>
            <person name="Morono Y."/>
            <person name="Uchiyama I."/>
            <person name="Ito T."/>
            <person name="Fujiyama A."/>
            <person name="Inagaki F."/>
            <person name="Takami H."/>
        </authorList>
    </citation>
    <scope>NUCLEOTIDE SEQUENCE</scope>
    <source>
        <strain evidence="1">Expedition CK06-06</strain>
    </source>
</reference>
<dbReference type="EMBL" id="BARW01003569">
    <property type="protein sequence ID" value="GAI68631.1"/>
    <property type="molecule type" value="Genomic_DNA"/>
</dbReference>
<proteinExistence type="predicted"/>